<gene>
    <name evidence="12" type="ORF">CMTB2_03748</name>
    <name evidence="13" type="ORF">FE773_08565</name>
</gene>
<dbReference type="GO" id="GO:0009298">
    <property type="term" value="P:GDP-mannose biosynthetic process"/>
    <property type="evidence" value="ECO:0007669"/>
    <property type="project" value="TreeGrafter"/>
</dbReference>
<evidence type="ECO:0000256" key="3">
    <source>
        <dbReference type="ARBA" id="ARBA00022679"/>
    </source>
</evidence>
<sequence>MTNVILCGGSGTRLWPISRENLPKQFLKFIDNKSLFQLTLKRNSEYSKDFLIVSNENQYFIALDQLEEMGFSDSKFIIEPVGRNTAASIAFAAFSVDKDEILFITPSDHLIENDENYKKAIENAKKCAKDGYIVTFGVVPNSPKTGYGYIKAISCKDLICDVESFKEKPDIKTAKKYIEDGNYYWNSGMFMFKAEVYLNELKKYAPDIYEASKKAYENAKKGEFVRIKKDDMLEIRDESIDYAVMEHSKIIKMIKSNIKWQDVGDFDALYEVLPKDENGNTKNDKLLALNSKNNLVFGRYKKQIVINDINDLIIVDTPTALLVTKRGDAQKVKEIVKILKEKNPDVVKFGRTVYRPWGKYTNIEEGDGYKVKLIVVNPGKRLSLQKHFHRSEHWVVVSGTAKVINGDKEFILRPNESTYIPMGEIHRLENPGKIPLKIVEVQVGEYLEEDDIVRIEDDFERD</sequence>
<dbReference type="GO" id="GO:0016853">
    <property type="term" value="F:isomerase activity"/>
    <property type="evidence" value="ECO:0007669"/>
    <property type="project" value="UniProtKB-KW"/>
</dbReference>
<accession>A0AAI9AJD6</accession>
<reference evidence="12 14" key="1">
    <citation type="journal article" date="2011" name="Stand. Genomic Sci.">
        <title>Draft genome sequence of Caminibacter mediatlanticus strain TB-2, an epsilonproteobacterium isolated from a deep-sea hydrothermal vent.</title>
        <authorList>
            <person name="Giovannelli D."/>
            <person name="Ferriera S."/>
            <person name="Johnson J."/>
            <person name="Kravitz S."/>
            <person name="Perez-Rodriguez I."/>
            <person name="Ricci J."/>
            <person name="O'Brien C."/>
            <person name="Voordeckers J.W."/>
            <person name="Bini E."/>
            <person name="Vetriani C."/>
        </authorList>
    </citation>
    <scope>NUCLEOTIDE SEQUENCE [LARGE SCALE GENOMIC DNA]</scope>
    <source>
        <strain evidence="12 14">TB-2</strain>
    </source>
</reference>
<keyword evidence="5" id="KW-0547">Nucleotide-binding</keyword>
<reference evidence="13 15" key="2">
    <citation type="submission" date="2019-05" db="EMBL/GenBank/DDBJ databases">
        <title>A comparative analysis of the Nautiliaceae.</title>
        <authorList>
            <person name="Grosche A."/>
            <person name="Smedile F."/>
            <person name="Vetriani C."/>
        </authorList>
    </citation>
    <scope>NUCLEOTIDE SEQUENCE [LARGE SCALE GENOMIC DNA]</scope>
    <source>
        <strain evidence="13 15">TB-2</strain>
    </source>
</reference>
<dbReference type="PANTHER" id="PTHR46390">
    <property type="entry name" value="MANNOSE-1-PHOSPHATE GUANYLYLTRANSFERASE"/>
    <property type="match status" value="1"/>
</dbReference>
<keyword evidence="6" id="KW-0342">GTP-binding</keyword>
<dbReference type="Proteomes" id="UP000306825">
    <property type="component" value="Chromosome"/>
</dbReference>
<evidence type="ECO:0000256" key="8">
    <source>
        <dbReference type="RuleBase" id="RU004190"/>
    </source>
</evidence>
<evidence type="ECO:0000256" key="1">
    <source>
        <dbReference type="ARBA" id="ARBA00006115"/>
    </source>
</evidence>
<evidence type="ECO:0000313" key="14">
    <source>
        <dbReference type="Proteomes" id="UP000003288"/>
    </source>
</evidence>
<proteinExistence type="inferred from homology"/>
<evidence type="ECO:0000256" key="6">
    <source>
        <dbReference type="ARBA" id="ARBA00023134"/>
    </source>
</evidence>
<evidence type="ECO:0000259" key="9">
    <source>
        <dbReference type="Pfam" id="PF00483"/>
    </source>
</evidence>
<evidence type="ECO:0000256" key="7">
    <source>
        <dbReference type="ARBA" id="ARBA00047343"/>
    </source>
</evidence>
<dbReference type="FunFam" id="3.90.550.10:FF:000046">
    <property type="entry name" value="Mannose-1-phosphate guanylyltransferase (GDP)"/>
    <property type="match status" value="1"/>
</dbReference>
<keyword evidence="15" id="KW-1185">Reference proteome</keyword>
<dbReference type="CDD" id="cd02213">
    <property type="entry name" value="cupin_PMI_typeII_C"/>
    <property type="match status" value="1"/>
</dbReference>
<dbReference type="GO" id="GO:0004475">
    <property type="term" value="F:mannose-1-phosphate guanylyltransferase (GTP) activity"/>
    <property type="evidence" value="ECO:0007669"/>
    <property type="project" value="UniProtKB-EC"/>
</dbReference>
<dbReference type="GO" id="GO:0000271">
    <property type="term" value="P:polysaccharide biosynthetic process"/>
    <property type="evidence" value="ECO:0007669"/>
    <property type="project" value="InterPro"/>
</dbReference>
<dbReference type="EMBL" id="CP040463">
    <property type="protein sequence ID" value="QCT95242.1"/>
    <property type="molecule type" value="Genomic_DNA"/>
</dbReference>
<dbReference type="InterPro" id="IPR051161">
    <property type="entry name" value="Mannose-6P_isomerase_type2"/>
</dbReference>
<feature type="domain" description="Mannose-6-phosphate isomerase type II C-terminal" evidence="10">
    <location>
        <begin position="345"/>
        <end position="457"/>
    </location>
</feature>
<evidence type="ECO:0000313" key="13">
    <source>
        <dbReference type="EMBL" id="QCT95242.1"/>
    </source>
</evidence>
<evidence type="ECO:0000256" key="4">
    <source>
        <dbReference type="ARBA" id="ARBA00022695"/>
    </source>
</evidence>
<evidence type="ECO:0000256" key="2">
    <source>
        <dbReference type="ARBA" id="ARBA00012387"/>
    </source>
</evidence>
<keyword evidence="4 12" id="KW-0548">Nucleotidyltransferase</keyword>
<dbReference type="Proteomes" id="UP000003288">
    <property type="component" value="Unassembled WGS sequence"/>
</dbReference>
<dbReference type="InterPro" id="IPR054566">
    <property type="entry name" value="ManC/GMP-like_b-helix"/>
</dbReference>
<organism evidence="12 14">
    <name type="scientific">Caminibacter mediatlanticus TB-2</name>
    <dbReference type="NCBI Taxonomy" id="391592"/>
    <lineage>
        <taxon>Bacteria</taxon>
        <taxon>Pseudomonadati</taxon>
        <taxon>Campylobacterota</taxon>
        <taxon>Epsilonproteobacteria</taxon>
        <taxon>Nautiliales</taxon>
        <taxon>Nautiliaceae</taxon>
        <taxon>Caminibacter</taxon>
    </lineage>
</organism>
<dbReference type="InterPro" id="IPR005835">
    <property type="entry name" value="NTP_transferase_dom"/>
</dbReference>
<dbReference type="Pfam" id="PF22640">
    <property type="entry name" value="ManC_GMP_beta-helix"/>
    <property type="match status" value="1"/>
</dbReference>
<feature type="domain" description="MannoseP isomerase/GMP-like beta-helix" evidence="11">
    <location>
        <begin position="287"/>
        <end position="339"/>
    </location>
</feature>
<feature type="domain" description="Nucleotidyl transferase" evidence="9">
    <location>
        <begin position="3"/>
        <end position="277"/>
    </location>
</feature>
<dbReference type="PANTHER" id="PTHR46390:SF1">
    <property type="entry name" value="MANNOSE-1-PHOSPHATE GUANYLYLTRANSFERASE"/>
    <property type="match status" value="1"/>
</dbReference>
<evidence type="ECO:0000256" key="5">
    <source>
        <dbReference type="ARBA" id="ARBA00022741"/>
    </source>
</evidence>
<dbReference type="AlphaFoldDB" id="A0AAI9AJD6"/>
<dbReference type="Pfam" id="PF00483">
    <property type="entry name" value="NTP_transferase"/>
    <property type="match status" value="1"/>
</dbReference>
<dbReference type="InterPro" id="IPR014710">
    <property type="entry name" value="RmlC-like_jellyroll"/>
</dbReference>
<dbReference type="InterPro" id="IPR029044">
    <property type="entry name" value="Nucleotide-diphossugar_trans"/>
</dbReference>
<dbReference type="InterPro" id="IPR011051">
    <property type="entry name" value="RmlC_Cupin_sf"/>
</dbReference>
<comment type="similarity">
    <text evidence="1 8">Belongs to the mannose-6-phosphate isomerase type 2 family.</text>
</comment>
<evidence type="ECO:0000313" key="15">
    <source>
        <dbReference type="Proteomes" id="UP000306825"/>
    </source>
</evidence>
<dbReference type="SUPFAM" id="SSF51182">
    <property type="entry name" value="RmlC-like cupins"/>
    <property type="match status" value="1"/>
</dbReference>
<dbReference type="InterPro" id="IPR049577">
    <property type="entry name" value="GMPP_N"/>
</dbReference>
<dbReference type="RefSeq" id="WP_007473673.1">
    <property type="nucleotide sequence ID" value="NZ_ABCJ01000001.1"/>
</dbReference>
<evidence type="ECO:0000313" key="12">
    <source>
        <dbReference type="EMBL" id="EDM24599.1"/>
    </source>
</evidence>
<dbReference type="EC" id="2.7.7.13" evidence="2"/>
<dbReference type="FunFam" id="2.60.120.10:FF:000032">
    <property type="entry name" value="Mannose-1-phosphate guanylyltransferase/mannose-6-phosphate isomerase"/>
    <property type="match status" value="1"/>
</dbReference>
<dbReference type="Gene3D" id="2.60.120.10">
    <property type="entry name" value="Jelly Rolls"/>
    <property type="match status" value="1"/>
</dbReference>
<keyword evidence="3 13" id="KW-0808">Transferase</keyword>
<dbReference type="CDD" id="cd02509">
    <property type="entry name" value="GDP-M1P_Guanylyltransferase"/>
    <property type="match status" value="1"/>
</dbReference>
<dbReference type="Pfam" id="PF01050">
    <property type="entry name" value="MannoseP_isomer"/>
    <property type="match status" value="1"/>
</dbReference>
<dbReference type="NCBIfam" id="TIGR01479">
    <property type="entry name" value="GMP_PMI"/>
    <property type="match status" value="1"/>
</dbReference>
<evidence type="ECO:0000259" key="11">
    <source>
        <dbReference type="Pfam" id="PF22640"/>
    </source>
</evidence>
<dbReference type="InterPro" id="IPR001538">
    <property type="entry name" value="Man6P_isomerase-2_C"/>
</dbReference>
<dbReference type="Gene3D" id="3.90.550.10">
    <property type="entry name" value="Spore Coat Polysaccharide Biosynthesis Protein SpsA, Chain A"/>
    <property type="match status" value="1"/>
</dbReference>
<keyword evidence="12" id="KW-0413">Isomerase</keyword>
<dbReference type="GO" id="GO:0005525">
    <property type="term" value="F:GTP binding"/>
    <property type="evidence" value="ECO:0007669"/>
    <property type="project" value="UniProtKB-KW"/>
</dbReference>
<name>A0AAI9AJD6_9BACT</name>
<comment type="catalytic activity">
    <reaction evidence="7">
        <text>alpha-D-mannose 1-phosphate + GTP + H(+) = GDP-alpha-D-mannose + diphosphate</text>
        <dbReference type="Rhea" id="RHEA:15229"/>
        <dbReference type="ChEBI" id="CHEBI:15378"/>
        <dbReference type="ChEBI" id="CHEBI:33019"/>
        <dbReference type="ChEBI" id="CHEBI:37565"/>
        <dbReference type="ChEBI" id="CHEBI:57527"/>
        <dbReference type="ChEBI" id="CHEBI:58409"/>
        <dbReference type="EC" id="2.7.7.13"/>
    </reaction>
</comment>
<dbReference type="EMBL" id="ABCJ01000001">
    <property type="protein sequence ID" value="EDM24599.1"/>
    <property type="molecule type" value="Genomic_DNA"/>
</dbReference>
<dbReference type="InterPro" id="IPR006375">
    <property type="entry name" value="Man1P_GuaTrfase/Man6P_Isoase"/>
</dbReference>
<protein>
    <recommendedName>
        <fullName evidence="2">mannose-1-phosphate guanylyltransferase</fullName>
        <ecNumber evidence="2">2.7.7.13</ecNumber>
    </recommendedName>
</protein>
<dbReference type="SUPFAM" id="SSF53448">
    <property type="entry name" value="Nucleotide-diphospho-sugar transferases"/>
    <property type="match status" value="1"/>
</dbReference>
<evidence type="ECO:0000259" key="10">
    <source>
        <dbReference type="Pfam" id="PF01050"/>
    </source>
</evidence>